<dbReference type="GO" id="GO:0009117">
    <property type="term" value="P:nucleotide metabolic process"/>
    <property type="evidence" value="ECO:0007669"/>
    <property type="project" value="UniProtKB-KW"/>
</dbReference>
<dbReference type="Pfam" id="PF02545">
    <property type="entry name" value="Maf"/>
    <property type="match status" value="1"/>
</dbReference>
<accession>A0A511XLV3</accession>
<comment type="caution">
    <text evidence="5">The sequence shown here is derived from an EMBL/GenBank/DDBJ whole genome shotgun (WGS) entry which is preliminary data.</text>
</comment>
<keyword evidence="2 4" id="KW-0378">Hydrolase</keyword>
<dbReference type="PANTHER" id="PTHR43213:SF5">
    <property type="entry name" value="BIFUNCTIONAL DTTP_UTP PYROPHOSPHATASE_METHYLTRANSFERASE PROTEIN-RELATED"/>
    <property type="match status" value="1"/>
</dbReference>
<gene>
    <name evidence="5" type="ORF">AOE01nite_21460</name>
</gene>
<dbReference type="EC" id="3.6.1.9" evidence="4"/>
<dbReference type="OrthoDB" id="9813962at2"/>
<dbReference type="InterPro" id="IPR029001">
    <property type="entry name" value="ITPase-like_fam"/>
</dbReference>
<comment type="caution">
    <text evidence="4">Lacks conserved residue(s) required for the propagation of feature annotation.</text>
</comment>
<dbReference type="EMBL" id="BJYG01000029">
    <property type="protein sequence ID" value="GEN63922.1"/>
    <property type="molecule type" value="Genomic_DNA"/>
</dbReference>
<evidence type="ECO:0000256" key="1">
    <source>
        <dbReference type="ARBA" id="ARBA00001968"/>
    </source>
</evidence>
<dbReference type="CDD" id="cd00555">
    <property type="entry name" value="Maf"/>
    <property type="match status" value="1"/>
</dbReference>
<evidence type="ECO:0000256" key="4">
    <source>
        <dbReference type="HAMAP-Rule" id="MF_00528"/>
    </source>
</evidence>
<dbReference type="PANTHER" id="PTHR43213">
    <property type="entry name" value="BIFUNCTIONAL DTTP/UTP PYROPHOSPHATASE/METHYLTRANSFERASE PROTEIN-RELATED"/>
    <property type="match status" value="1"/>
</dbReference>
<dbReference type="Gene3D" id="3.90.950.10">
    <property type="match status" value="1"/>
</dbReference>
<feature type="active site" description="Proton acceptor" evidence="4">
    <location>
        <position position="96"/>
    </location>
</feature>
<comment type="cofactor">
    <cofactor evidence="1 4">
        <name>a divalent metal cation</name>
        <dbReference type="ChEBI" id="CHEBI:60240"/>
    </cofactor>
</comment>
<protein>
    <recommendedName>
        <fullName evidence="4">Nucleoside triphosphate pyrophosphatase</fullName>
        <ecNumber evidence="4">3.6.1.9</ecNumber>
    </recommendedName>
    <alternativeName>
        <fullName evidence="4">Nucleotide pyrophosphatase</fullName>
        <shortName evidence="4">Nucleotide PPase</shortName>
    </alternativeName>
</protein>
<evidence type="ECO:0000256" key="3">
    <source>
        <dbReference type="ARBA" id="ARBA00023080"/>
    </source>
</evidence>
<keyword evidence="4" id="KW-0963">Cytoplasm</keyword>
<dbReference type="HAMAP" id="MF_00528">
    <property type="entry name" value="Maf"/>
    <property type="match status" value="1"/>
</dbReference>
<evidence type="ECO:0000313" key="5">
    <source>
        <dbReference type="EMBL" id="GEN63922.1"/>
    </source>
</evidence>
<evidence type="ECO:0000313" key="6">
    <source>
        <dbReference type="Proteomes" id="UP000321746"/>
    </source>
</evidence>
<comment type="catalytic activity">
    <reaction evidence="4">
        <text>a 2'-deoxyribonucleoside 5'-triphosphate + H2O = a 2'-deoxyribonucleoside 5'-phosphate + diphosphate + H(+)</text>
        <dbReference type="Rhea" id="RHEA:44644"/>
        <dbReference type="ChEBI" id="CHEBI:15377"/>
        <dbReference type="ChEBI" id="CHEBI:15378"/>
        <dbReference type="ChEBI" id="CHEBI:33019"/>
        <dbReference type="ChEBI" id="CHEBI:61560"/>
        <dbReference type="ChEBI" id="CHEBI:65317"/>
        <dbReference type="EC" id="3.6.1.9"/>
    </reaction>
</comment>
<comment type="similarity">
    <text evidence="4">Belongs to the Maf family.</text>
</comment>
<dbReference type="PIRSF" id="PIRSF006305">
    <property type="entry name" value="Maf"/>
    <property type="match status" value="1"/>
</dbReference>
<dbReference type="RefSeq" id="WP_146889397.1">
    <property type="nucleotide sequence ID" value="NZ_BJYG01000029.1"/>
</dbReference>
<dbReference type="InterPro" id="IPR003697">
    <property type="entry name" value="Maf-like"/>
</dbReference>
<proteinExistence type="inferred from homology"/>
<dbReference type="Proteomes" id="UP000321746">
    <property type="component" value="Unassembled WGS sequence"/>
</dbReference>
<sequence length="219" mass="23174">MIESSADENEVLTPLKALISTDLVLASGSAARAALLTGSGLPFTVQAAEIDERVLKEAGRAAGDTPGTVALRLAAAKALDVSGRHADPDAVITGADQMLSCEGVWFDKPGSHSEARDQLMFLRGRTHYLHSAVVLCRGESVFWQHVSTCALTMRAFSDTFTDMYFALDGGACLSCVGAYRVEGPGVHLFERIEGDYSAILGLPMLPLLQALRAHGILAG</sequence>
<comment type="function">
    <text evidence="4">Nucleoside triphosphate pyrophosphatase. May have a dual role in cell division arrest and in preventing the incorporation of modified nucleotides into cellular nucleic acids.</text>
</comment>
<comment type="catalytic activity">
    <reaction evidence="4">
        <text>a ribonucleoside 5'-triphosphate + H2O = a ribonucleoside 5'-phosphate + diphosphate + H(+)</text>
        <dbReference type="Rhea" id="RHEA:23996"/>
        <dbReference type="ChEBI" id="CHEBI:15377"/>
        <dbReference type="ChEBI" id="CHEBI:15378"/>
        <dbReference type="ChEBI" id="CHEBI:33019"/>
        <dbReference type="ChEBI" id="CHEBI:58043"/>
        <dbReference type="ChEBI" id="CHEBI:61557"/>
        <dbReference type="EC" id="3.6.1.9"/>
    </reaction>
</comment>
<dbReference type="GO" id="GO:0047429">
    <property type="term" value="F:nucleoside triphosphate diphosphatase activity"/>
    <property type="evidence" value="ECO:0007669"/>
    <property type="project" value="UniProtKB-EC"/>
</dbReference>
<reference evidence="5 6" key="1">
    <citation type="submission" date="2019-07" db="EMBL/GenBank/DDBJ databases">
        <title>Whole genome shotgun sequence of Acetobacter oeni NBRC 105207.</title>
        <authorList>
            <person name="Hosoyama A."/>
            <person name="Uohara A."/>
            <person name="Ohji S."/>
            <person name="Ichikawa N."/>
        </authorList>
    </citation>
    <scope>NUCLEOTIDE SEQUENCE [LARGE SCALE GENOMIC DNA]</scope>
    <source>
        <strain evidence="5 6">NBRC 105207</strain>
    </source>
</reference>
<comment type="subcellular location">
    <subcellularLocation>
        <location evidence="4">Cytoplasm</location>
    </subcellularLocation>
</comment>
<organism evidence="5 6">
    <name type="scientific">Acetobacter oeni</name>
    <dbReference type="NCBI Taxonomy" id="304077"/>
    <lineage>
        <taxon>Bacteria</taxon>
        <taxon>Pseudomonadati</taxon>
        <taxon>Pseudomonadota</taxon>
        <taxon>Alphaproteobacteria</taxon>
        <taxon>Acetobacterales</taxon>
        <taxon>Acetobacteraceae</taxon>
        <taxon>Acetobacter</taxon>
    </lineage>
</organism>
<dbReference type="SUPFAM" id="SSF52972">
    <property type="entry name" value="ITPase-like"/>
    <property type="match status" value="1"/>
</dbReference>
<name>A0A511XLV3_9PROT</name>
<dbReference type="GO" id="GO:0005737">
    <property type="term" value="C:cytoplasm"/>
    <property type="evidence" value="ECO:0007669"/>
    <property type="project" value="UniProtKB-SubCell"/>
</dbReference>
<keyword evidence="6" id="KW-1185">Reference proteome</keyword>
<dbReference type="AlphaFoldDB" id="A0A511XLV3"/>
<keyword evidence="3 4" id="KW-0546">Nucleotide metabolism</keyword>
<evidence type="ECO:0000256" key="2">
    <source>
        <dbReference type="ARBA" id="ARBA00022801"/>
    </source>
</evidence>